<dbReference type="EMBL" id="QWDE01000002">
    <property type="protein sequence ID" value="RFZ82675.1"/>
    <property type="molecule type" value="Genomic_DNA"/>
</dbReference>
<evidence type="ECO:0000256" key="1">
    <source>
        <dbReference type="SAM" id="Phobius"/>
    </source>
</evidence>
<feature type="transmembrane region" description="Helical" evidence="1">
    <location>
        <begin position="12"/>
        <end position="28"/>
    </location>
</feature>
<name>A0A3E2NNT9_9SPHI</name>
<proteinExistence type="predicted"/>
<reference evidence="2 3" key="1">
    <citation type="submission" date="2018-08" db="EMBL/GenBank/DDBJ databases">
        <title>Mucilaginibacter terrae sp. nov., isolated from manganese diggings.</title>
        <authorList>
            <person name="Huang Y."/>
            <person name="Zhou Z."/>
        </authorList>
    </citation>
    <scope>NUCLEOTIDE SEQUENCE [LARGE SCALE GENOMIC DNA]</scope>
    <source>
        <strain evidence="2 3">ZH6</strain>
    </source>
</reference>
<dbReference type="RefSeq" id="WP_117383078.1">
    <property type="nucleotide sequence ID" value="NZ_QWDE01000002.1"/>
</dbReference>
<keyword evidence="3" id="KW-1185">Reference proteome</keyword>
<keyword evidence="1" id="KW-0472">Membrane</keyword>
<evidence type="ECO:0000313" key="3">
    <source>
        <dbReference type="Proteomes" id="UP000260823"/>
    </source>
</evidence>
<gene>
    <name evidence="2" type="ORF">DYU05_10860</name>
</gene>
<feature type="transmembrane region" description="Helical" evidence="1">
    <location>
        <begin position="34"/>
        <end position="56"/>
    </location>
</feature>
<accession>A0A3E2NNT9</accession>
<organism evidence="2 3">
    <name type="scientific">Mucilaginibacter terrenus</name>
    <dbReference type="NCBI Taxonomy" id="2482727"/>
    <lineage>
        <taxon>Bacteria</taxon>
        <taxon>Pseudomonadati</taxon>
        <taxon>Bacteroidota</taxon>
        <taxon>Sphingobacteriia</taxon>
        <taxon>Sphingobacteriales</taxon>
        <taxon>Sphingobacteriaceae</taxon>
        <taxon>Mucilaginibacter</taxon>
    </lineage>
</organism>
<dbReference type="OrthoDB" id="679779at2"/>
<keyword evidence="1" id="KW-0812">Transmembrane</keyword>
<dbReference type="Proteomes" id="UP000260823">
    <property type="component" value="Unassembled WGS sequence"/>
</dbReference>
<sequence length="61" mass="6825">MKEQVKKMGTQGSAIYGMAVLGALVYFIQHAHTFWNGAVGIIKAIFWPAMVIYKVLELLKL</sequence>
<keyword evidence="1" id="KW-1133">Transmembrane helix</keyword>
<dbReference type="AlphaFoldDB" id="A0A3E2NNT9"/>
<comment type="caution">
    <text evidence="2">The sequence shown here is derived from an EMBL/GenBank/DDBJ whole genome shotgun (WGS) entry which is preliminary data.</text>
</comment>
<evidence type="ECO:0000313" key="2">
    <source>
        <dbReference type="EMBL" id="RFZ82675.1"/>
    </source>
</evidence>
<protein>
    <submittedName>
        <fullName evidence="2">Uncharacterized protein</fullName>
    </submittedName>
</protein>